<evidence type="ECO:0000313" key="5">
    <source>
        <dbReference type="EMBL" id="GJD96481.1"/>
    </source>
</evidence>
<evidence type="ECO:0000256" key="2">
    <source>
        <dbReference type="ARBA" id="ARBA00022963"/>
    </source>
</evidence>
<sequence>MADDTRGNVVCTGTVDGPSEPLPPSRRAFGAMLVGSAAFAMLPNSAGAAPNVGAVRVVDFDWVDEGRRRPVPARLYWPAAGVRRGSVPLIVFSHGLGGSRFGYSYLGRHWSAHGVASLHVQHAASDREIWRGNLIELVDRLDVATQEEEAVARAEDLRFALDRMSDPTVGAFHTLIDRRRIVAAGHSYGANTTLVVTGAKVVREGRTVEHRDDRFKAGIVISAPPFYGETDLGAVLGAVNVPTLHVTATEDVIRLPGRYSPVQDRLDVYGYVGSQQKMLAVFQGGSHSVFTDRAYTGGVDLNPQVKRATAEAALAFLDLAFGGDARPISAWSAKWSPILALAPTPFPVRPADRARIRRFT</sequence>
<dbReference type="Proteomes" id="UP001055125">
    <property type="component" value="Unassembled WGS sequence"/>
</dbReference>
<name>A0ABQ4S0U4_9HYPH</name>
<dbReference type="Pfam" id="PF03403">
    <property type="entry name" value="PAF-AH_p_II"/>
    <property type="match status" value="1"/>
</dbReference>
<keyword evidence="6" id="KW-1185">Reference proteome</keyword>
<dbReference type="PANTHER" id="PTHR10272:SF0">
    <property type="entry name" value="PLATELET-ACTIVATING FACTOR ACETYLHYDROLASE"/>
    <property type="match status" value="1"/>
</dbReference>
<keyword evidence="1" id="KW-0378">Hydrolase</keyword>
<reference evidence="5" key="2">
    <citation type="submission" date="2021-08" db="EMBL/GenBank/DDBJ databases">
        <authorList>
            <person name="Tani A."/>
            <person name="Ola A."/>
            <person name="Ogura Y."/>
            <person name="Katsura K."/>
            <person name="Hayashi T."/>
        </authorList>
    </citation>
    <scope>NUCLEOTIDE SEQUENCE</scope>
    <source>
        <strain evidence="5">DSM 19015</strain>
    </source>
</reference>
<accession>A0ABQ4S0U4</accession>
<dbReference type="Gene3D" id="3.40.50.1820">
    <property type="entry name" value="alpha/beta hydrolase"/>
    <property type="match status" value="1"/>
</dbReference>
<evidence type="ECO:0000313" key="6">
    <source>
        <dbReference type="Proteomes" id="UP001055125"/>
    </source>
</evidence>
<feature type="region of interest" description="Disordered" evidence="4">
    <location>
        <begin position="1"/>
        <end position="22"/>
    </location>
</feature>
<gene>
    <name evidence="5" type="ORF">OCOJLMKI_3702</name>
</gene>
<organism evidence="5 6">
    <name type="scientific">Methylobacterium iners</name>
    <dbReference type="NCBI Taxonomy" id="418707"/>
    <lineage>
        <taxon>Bacteria</taxon>
        <taxon>Pseudomonadati</taxon>
        <taxon>Pseudomonadota</taxon>
        <taxon>Alphaproteobacteria</taxon>
        <taxon>Hyphomicrobiales</taxon>
        <taxon>Methylobacteriaceae</taxon>
        <taxon>Methylobacterium</taxon>
    </lineage>
</organism>
<keyword evidence="2" id="KW-0442">Lipid degradation</keyword>
<dbReference type="EMBL" id="BPQP01000061">
    <property type="protein sequence ID" value="GJD96481.1"/>
    <property type="molecule type" value="Genomic_DNA"/>
</dbReference>
<evidence type="ECO:0000256" key="1">
    <source>
        <dbReference type="ARBA" id="ARBA00022801"/>
    </source>
</evidence>
<comment type="caution">
    <text evidence="5">The sequence shown here is derived from an EMBL/GenBank/DDBJ whole genome shotgun (WGS) entry which is preliminary data.</text>
</comment>
<protein>
    <recommendedName>
        <fullName evidence="7">Acetylhydrolase</fullName>
    </recommendedName>
</protein>
<dbReference type="SUPFAM" id="SSF53474">
    <property type="entry name" value="alpha/beta-Hydrolases"/>
    <property type="match status" value="1"/>
</dbReference>
<evidence type="ECO:0008006" key="7">
    <source>
        <dbReference type="Google" id="ProtNLM"/>
    </source>
</evidence>
<evidence type="ECO:0000256" key="4">
    <source>
        <dbReference type="SAM" id="MobiDB-lite"/>
    </source>
</evidence>
<reference evidence="5" key="1">
    <citation type="journal article" date="2021" name="Front. Microbiol.">
        <title>Comprehensive Comparative Genomics and Phenotyping of Methylobacterium Species.</title>
        <authorList>
            <person name="Alessa O."/>
            <person name="Ogura Y."/>
            <person name="Fujitani Y."/>
            <person name="Takami H."/>
            <person name="Hayashi T."/>
            <person name="Sahin N."/>
            <person name="Tani A."/>
        </authorList>
    </citation>
    <scope>NUCLEOTIDE SEQUENCE</scope>
    <source>
        <strain evidence="5">DSM 19015</strain>
    </source>
</reference>
<dbReference type="PANTHER" id="PTHR10272">
    <property type="entry name" value="PLATELET-ACTIVATING FACTOR ACETYLHYDROLASE"/>
    <property type="match status" value="1"/>
</dbReference>
<keyword evidence="3" id="KW-0443">Lipid metabolism</keyword>
<evidence type="ECO:0000256" key="3">
    <source>
        <dbReference type="ARBA" id="ARBA00023098"/>
    </source>
</evidence>
<proteinExistence type="predicted"/>
<dbReference type="InterPro" id="IPR029058">
    <property type="entry name" value="AB_hydrolase_fold"/>
</dbReference>